<evidence type="ECO:0000256" key="6">
    <source>
        <dbReference type="RuleBase" id="RU003968"/>
    </source>
</evidence>
<sequence>MSGGAAQAGEFDYVVVGSGAAGAIVAARLSEDASASVCVLEAGPADGHPYLKLPAGFIKVIFNPELAWQFGSEPTARTGGRRIPLPQGKTLGGSTSINGLVYNRGQREDFDGWAALGNPGWSYDEVLPYFQRTEAFVDGGDPALRGHNGPLKVTLPHWPHPVCEAFLDGAAELGMPRNPDYNGAHQQGVGYFQRTIHRGWRMSTSKAFLHPAAAGGNLKIEVNARALRVLLDEGARATGVEYTQGGATRVVRARHEVIVCAGAINTPRLLQLSGIGDGEKLRALGIATRMHLPGVGRHLKDHFSIRLVAQVRNAVTINEMARVPRLWAQAFDWLRGKPNILELSPSVVHWFWQSRPGLDRPDLQGVFSPASYREGYVGMLDVFPGMTCGVWQHRPRSEGSVELASADPGVDPVVQPNYLEDEDDRRTLIRGVRIARELLHTKALAPFRETESMPGAQVQSDDEILDFISRYGVSSYHLNGTARMGPAGDAGAVVDAQLRVHGIRGLRVVDASVMPEITSANTCAATMMIGEKGADLIRVTAR</sequence>
<name>A0A7G9RQ18_9BURK</name>
<dbReference type="SUPFAM" id="SSF51905">
    <property type="entry name" value="FAD/NAD(P)-binding domain"/>
    <property type="match status" value="1"/>
</dbReference>
<evidence type="ECO:0000256" key="1">
    <source>
        <dbReference type="ARBA" id="ARBA00001974"/>
    </source>
</evidence>
<comment type="cofactor">
    <cofactor evidence="1 5">
        <name>FAD</name>
        <dbReference type="ChEBI" id="CHEBI:57692"/>
    </cofactor>
</comment>
<dbReference type="PANTHER" id="PTHR11552:SF147">
    <property type="entry name" value="CHOLINE DEHYDROGENASE, MITOCHONDRIAL"/>
    <property type="match status" value="1"/>
</dbReference>
<dbReference type="EMBL" id="CP060714">
    <property type="protein sequence ID" value="QNN57693.1"/>
    <property type="molecule type" value="Genomic_DNA"/>
</dbReference>
<dbReference type="Gene3D" id="3.30.560.10">
    <property type="entry name" value="Glucose Oxidase, domain 3"/>
    <property type="match status" value="1"/>
</dbReference>
<keyword evidence="4 5" id="KW-0274">FAD</keyword>
<keyword evidence="10" id="KW-1185">Reference proteome</keyword>
<organism evidence="9 10">
    <name type="scientific">Diaphorobacter ruginosibacter</name>
    <dbReference type="NCBI Taxonomy" id="1715720"/>
    <lineage>
        <taxon>Bacteria</taxon>
        <taxon>Pseudomonadati</taxon>
        <taxon>Pseudomonadota</taxon>
        <taxon>Betaproteobacteria</taxon>
        <taxon>Burkholderiales</taxon>
        <taxon>Comamonadaceae</taxon>
        <taxon>Diaphorobacter</taxon>
    </lineage>
</organism>
<evidence type="ECO:0000313" key="9">
    <source>
        <dbReference type="EMBL" id="QNN57693.1"/>
    </source>
</evidence>
<feature type="binding site" evidence="5">
    <location>
        <begin position="98"/>
        <end position="101"/>
    </location>
    <ligand>
        <name>FAD</name>
        <dbReference type="ChEBI" id="CHEBI:57692"/>
    </ligand>
</feature>
<reference evidence="9 10" key="1">
    <citation type="submission" date="2020-08" db="EMBL/GenBank/DDBJ databases">
        <title>Genome sequence of Diaphorobacter ruginosibacter DSM 27467T.</title>
        <authorList>
            <person name="Hyun D.-W."/>
            <person name="Bae J.-W."/>
        </authorList>
    </citation>
    <scope>NUCLEOTIDE SEQUENCE [LARGE SCALE GENOMIC DNA]</scope>
    <source>
        <strain evidence="9 10">DSM 27467</strain>
    </source>
</reference>
<dbReference type="Proteomes" id="UP000515811">
    <property type="component" value="Chromosome"/>
</dbReference>
<dbReference type="AlphaFoldDB" id="A0A7G9RQ18"/>
<evidence type="ECO:0000313" key="10">
    <source>
        <dbReference type="Proteomes" id="UP000515811"/>
    </source>
</evidence>
<dbReference type="InterPro" id="IPR007867">
    <property type="entry name" value="GMC_OxRtase_C"/>
</dbReference>
<dbReference type="RefSeq" id="WP_187597938.1">
    <property type="nucleotide sequence ID" value="NZ_CP060714.1"/>
</dbReference>
<evidence type="ECO:0000256" key="2">
    <source>
        <dbReference type="ARBA" id="ARBA00010790"/>
    </source>
</evidence>
<accession>A0A7G9RQ18</accession>
<evidence type="ECO:0000259" key="8">
    <source>
        <dbReference type="PROSITE" id="PS00624"/>
    </source>
</evidence>
<dbReference type="Gene3D" id="3.50.50.60">
    <property type="entry name" value="FAD/NAD(P)-binding domain"/>
    <property type="match status" value="1"/>
</dbReference>
<evidence type="ECO:0000256" key="5">
    <source>
        <dbReference type="PIRSR" id="PIRSR000137-2"/>
    </source>
</evidence>
<dbReference type="InterPro" id="IPR012132">
    <property type="entry name" value="GMC_OxRdtase"/>
</dbReference>
<dbReference type="InterPro" id="IPR000172">
    <property type="entry name" value="GMC_OxRdtase_N"/>
</dbReference>
<evidence type="ECO:0000256" key="4">
    <source>
        <dbReference type="ARBA" id="ARBA00022827"/>
    </source>
</evidence>
<proteinExistence type="inferred from homology"/>
<evidence type="ECO:0000256" key="3">
    <source>
        <dbReference type="ARBA" id="ARBA00022630"/>
    </source>
</evidence>
<dbReference type="InterPro" id="IPR036188">
    <property type="entry name" value="FAD/NAD-bd_sf"/>
</dbReference>
<dbReference type="PROSITE" id="PS00623">
    <property type="entry name" value="GMC_OXRED_1"/>
    <property type="match status" value="1"/>
</dbReference>
<gene>
    <name evidence="9" type="ORF">H9K76_02020</name>
</gene>
<protein>
    <submittedName>
        <fullName evidence="9">GMC family oxidoreductase N-terminal domain-containing protein</fullName>
    </submittedName>
</protein>
<dbReference type="GO" id="GO:0016614">
    <property type="term" value="F:oxidoreductase activity, acting on CH-OH group of donors"/>
    <property type="evidence" value="ECO:0007669"/>
    <property type="project" value="InterPro"/>
</dbReference>
<keyword evidence="3 6" id="KW-0285">Flavoprotein</keyword>
<dbReference type="PROSITE" id="PS00624">
    <property type="entry name" value="GMC_OXRED_2"/>
    <property type="match status" value="1"/>
</dbReference>
<feature type="domain" description="Glucose-methanol-choline oxidoreductase N-terminal" evidence="8">
    <location>
        <begin position="262"/>
        <end position="276"/>
    </location>
</feature>
<evidence type="ECO:0000259" key="7">
    <source>
        <dbReference type="PROSITE" id="PS00623"/>
    </source>
</evidence>
<dbReference type="SUPFAM" id="SSF54373">
    <property type="entry name" value="FAD-linked reductases, C-terminal domain"/>
    <property type="match status" value="1"/>
</dbReference>
<dbReference type="KEGG" id="drg:H9K76_02020"/>
<feature type="domain" description="Glucose-methanol-choline oxidoreductase N-terminal" evidence="7">
    <location>
        <begin position="88"/>
        <end position="111"/>
    </location>
</feature>
<dbReference type="Pfam" id="PF00732">
    <property type="entry name" value="GMC_oxred_N"/>
    <property type="match status" value="1"/>
</dbReference>
<dbReference type="PANTHER" id="PTHR11552">
    <property type="entry name" value="GLUCOSE-METHANOL-CHOLINE GMC OXIDOREDUCTASE"/>
    <property type="match status" value="1"/>
</dbReference>
<dbReference type="GO" id="GO:0050660">
    <property type="term" value="F:flavin adenine dinucleotide binding"/>
    <property type="evidence" value="ECO:0007669"/>
    <property type="project" value="InterPro"/>
</dbReference>
<dbReference type="Pfam" id="PF05199">
    <property type="entry name" value="GMC_oxred_C"/>
    <property type="match status" value="1"/>
</dbReference>
<comment type="similarity">
    <text evidence="2 6">Belongs to the GMC oxidoreductase family.</text>
</comment>
<dbReference type="PIRSF" id="PIRSF000137">
    <property type="entry name" value="Alcohol_oxidase"/>
    <property type="match status" value="1"/>
</dbReference>